<dbReference type="RefSeq" id="XP_030071614.1">
    <property type="nucleotide sequence ID" value="XM_030215754.1"/>
</dbReference>
<comment type="function">
    <text evidence="1">Extremely potent competitive inhibitor of cAMP-dependent protein kinase activity, this protein interacts with the catalytic subunit of the enzyme after the cAMP-induced dissociation of its regulatory chains.</text>
</comment>
<dbReference type="Proteomes" id="UP000515156">
    <property type="component" value="Chromosome 1"/>
</dbReference>
<evidence type="ECO:0000256" key="1">
    <source>
        <dbReference type="ARBA" id="ARBA00002844"/>
    </source>
</evidence>
<evidence type="ECO:0000313" key="5">
    <source>
        <dbReference type="Proteomes" id="UP000515156"/>
    </source>
</evidence>
<dbReference type="CTD" id="5569"/>
<dbReference type="GeneID" id="115478420"/>
<evidence type="ECO:0000256" key="3">
    <source>
        <dbReference type="ARBA" id="ARBA00023013"/>
    </source>
</evidence>
<protein>
    <submittedName>
        <fullName evidence="6 7">cAMP-dependent protein kinase inhibitor alpha</fullName>
    </submittedName>
</protein>
<accession>A0A6P7Z4N1</accession>
<evidence type="ECO:0000256" key="4">
    <source>
        <dbReference type="SAM" id="MobiDB-lite"/>
    </source>
</evidence>
<comment type="similarity">
    <text evidence="2">Belongs to the PKI family.</text>
</comment>
<organism evidence="5 6">
    <name type="scientific">Microcaecilia unicolor</name>
    <dbReference type="NCBI Taxonomy" id="1415580"/>
    <lineage>
        <taxon>Eukaryota</taxon>
        <taxon>Metazoa</taxon>
        <taxon>Chordata</taxon>
        <taxon>Craniata</taxon>
        <taxon>Vertebrata</taxon>
        <taxon>Euteleostomi</taxon>
        <taxon>Amphibia</taxon>
        <taxon>Gymnophiona</taxon>
        <taxon>Siphonopidae</taxon>
        <taxon>Microcaecilia</taxon>
    </lineage>
</organism>
<feature type="compositionally biased region" description="Basic and acidic residues" evidence="4">
    <location>
        <begin position="63"/>
        <end position="76"/>
    </location>
</feature>
<reference evidence="6 7" key="1">
    <citation type="submission" date="2025-04" db="UniProtKB">
        <authorList>
            <consortium name="RefSeq"/>
        </authorList>
    </citation>
    <scope>IDENTIFICATION</scope>
</reference>
<dbReference type="RefSeq" id="XP_030071606.1">
    <property type="nucleotide sequence ID" value="XM_030215746.1"/>
</dbReference>
<keyword evidence="3 6" id="KW-0649">Protein kinase inhibitor</keyword>
<keyword evidence="5" id="KW-1185">Reference proteome</keyword>
<sequence>MTDVESTYADFIASGRSGRRNALHNILASSDSGTTSDLALKLAEININKDESEEDVQANSTEKTMDTQKETAKQES</sequence>
<evidence type="ECO:0000313" key="7">
    <source>
        <dbReference type="RefSeq" id="XP_030071614.1"/>
    </source>
</evidence>
<dbReference type="InterPro" id="IPR004171">
    <property type="entry name" value="cAMP_dep_PKI"/>
</dbReference>
<dbReference type="AlphaFoldDB" id="A0A6P7Z4N1"/>
<dbReference type="OrthoDB" id="9934738at2759"/>
<name>A0A6P7Z4N1_9AMPH</name>
<gene>
    <name evidence="6 7" type="primary">PKIA</name>
</gene>
<dbReference type="Pfam" id="PF02827">
    <property type="entry name" value="PKI"/>
    <property type="match status" value="1"/>
</dbReference>
<dbReference type="PANTHER" id="PTHR15416">
    <property type="entry name" value="CAMP-DEPENDENT PROTEIN KINASE INHIBITOR/PKI"/>
    <property type="match status" value="1"/>
</dbReference>
<feature type="region of interest" description="Disordered" evidence="4">
    <location>
        <begin position="50"/>
        <end position="76"/>
    </location>
</feature>
<evidence type="ECO:0000256" key="2">
    <source>
        <dbReference type="ARBA" id="ARBA00006393"/>
    </source>
</evidence>
<dbReference type="KEGG" id="muo:115478420"/>
<dbReference type="GO" id="GO:0004862">
    <property type="term" value="F:cAMP-dependent protein kinase inhibitor activity"/>
    <property type="evidence" value="ECO:0007669"/>
    <property type="project" value="InterPro"/>
</dbReference>
<proteinExistence type="inferred from homology"/>
<evidence type="ECO:0000313" key="6">
    <source>
        <dbReference type="RefSeq" id="XP_030071606.1"/>
    </source>
</evidence>